<evidence type="ECO:0000256" key="1">
    <source>
        <dbReference type="SAM" id="MobiDB-lite"/>
    </source>
</evidence>
<feature type="region of interest" description="Disordered" evidence="1">
    <location>
        <begin position="169"/>
        <end position="189"/>
    </location>
</feature>
<proteinExistence type="predicted"/>
<keyword evidence="2" id="KW-0812">Transmembrane</keyword>
<sequence length="348" mass="37118">MGRGHGTCCKRIIASVLGAAIIATIVAVCVVYIPKNRSHTIDDGPKVTNEDAFENGGASKHPAKNHDGKDDAKDEYTYYQGKVDSFPNADDWVSFDHMWKSNKAKMKTACTDHGWGENNSDDEMDQIKDAIQYVSKASLVDHRLILAVIIQESKGCLRVTSTDSVHGVHNPGLMQSHDGSSYDEKHSSDSIRQMIKDGTQGTPKGDGLVQVLDRFGDAYSAARAYNSGDVAKSGDLSDAIGATPCYASDVANRLTGWVEAKSKCDDEKPGVAQSEGSEGQSQSDAGTSGQQSQDTSVQSTSSDSSSTSGANPDGTFSGGHWDINGNYVKDDDGGGGSKRRRARRDLVV</sequence>
<feature type="compositionally biased region" description="Low complexity" evidence="1">
    <location>
        <begin position="273"/>
        <end position="309"/>
    </location>
</feature>
<name>A0A9Q9ARB5_9PEZI</name>
<protein>
    <submittedName>
        <fullName evidence="4">Transglycosylase SLT domain 1, Lysozyme-like domain superfamily</fullName>
    </submittedName>
</protein>
<organism evidence="4 5">
    <name type="scientific">Septoria linicola</name>
    <dbReference type="NCBI Taxonomy" id="215465"/>
    <lineage>
        <taxon>Eukaryota</taxon>
        <taxon>Fungi</taxon>
        <taxon>Dikarya</taxon>
        <taxon>Ascomycota</taxon>
        <taxon>Pezizomycotina</taxon>
        <taxon>Dothideomycetes</taxon>
        <taxon>Dothideomycetidae</taxon>
        <taxon>Mycosphaerellales</taxon>
        <taxon>Mycosphaerellaceae</taxon>
        <taxon>Septoria</taxon>
    </lineage>
</organism>
<evidence type="ECO:0000259" key="3">
    <source>
        <dbReference type="Pfam" id="PF01464"/>
    </source>
</evidence>
<feature type="compositionally biased region" description="Basic residues" evidence="1">
    <location>
        <begin position="337"/>
        <end position="348"/>
    </location>
</feature>
<feature type="compositionally biased region" description="Basic and acidic residues" evidence="1">
    <location>
        <begin position="180"/>
        <end position="189"/>
    </location>
</feature>
<keyword evidence="2" id="KW-1133">Transmembrane helix</keyword>
<feature type="transmembrane region" description="Helical" evidence="2">
    <location>
        <begin position="12"/>
        <end position="33"/>
    </location>
</feature>
<dbReference type="AlphaFoldDB" id="A0A9Q9ARB5"/>
<keyword evidence="5" id="KW-1185">Reference proteome</keyword>
<gene>
    <name evidence="4" type="ORF">Slin15195_G069940</name>
</gene>
<dbReference type="Pfam" id="PF01464">
    <property type="entry name" value="SLT"/>
    <property type="match status" value="1"/>
</dbReference>
<dbReference type="SUPFAM" id="SSF53955">
    <property type="entry name" value="Lysozyme-like"/>
    <property type="match status" value="1"/>
</dbReference>
<feature type="region of interest" description="Disordered" evidence="1">
    <location>
        <begin position="264"/>
        <end position="348"/>
    </location>
</feature>
<dbReference type="InterPro" id="IPR008258">
    <property type="entry name" value="Transglycosylase_SLT_dom_1"/>
</dbReference>
<dbReference type="Proteomes" id="UP001056384">
    <property type="component" value="Chromosome 5"/>
</dbReference>
<feature type="compositionally biased region" description="Basic and acidic residues" evidence="1">
    <location>
        <begin position="40"/>
        <end position="49"/>
    </location>
</feature>
<dbReference type="Gene3D" id="1.10.530.10">
    <property type="match status" value="1"/>
</dbReference>
<evidence type="ECO:0000313" key="5">
    <source>
        <dbReference type="Proteomes" id="UP001056384"/>
    </source>
</evidence>
<evidence type="ECO:0000313" key="4">
    <source>
        <dbReference type="EMBL" id="USW53675.1"/>
    </source>
</evidence>
<keyword evidence="2" id="KW-0472">Membrane</keyword>
<feature type="region of interest" description="Disordered" evidence="1">
    <location>
        <begin position="40"/>
        <end position="71"/>
    </location>
</feature>
<reference evidence="4" key="1">
    <citation type="submission" date="2022-06" db="EMBL/GenBank/DDBJ databases">
        <title>Complete genome sequences of two strains of the flax pathogen Septoria linicola.</title>
        <authorList>
            <person name="Lapalu N."/>
            <person name="Simon A."/>
            <person name="Demenou B."/>
            <person name="Paumier D."/>
            <person name="Guillot M.-P."/>
            <person name="Gout L."/>
            <person name="Valade R."/>
        </authorList>
    </citation>
    <scope>NUCLEOTIDE SEQUENCE</scope>
    <source>
        <strain evidence="4">SE15195</strain>
    </source>
</reference>
<evidence type="ECO:0000256" key="2">
    <source>
        <dbReference type="SAM" id="Phobius"/>
    </source>
</evidence>
<feature type="domain" description="Transglycosylase SLT" evidence="3">
    <location>
        <begin position="131"/>
        <end position="231"/>
    </location>
</feature>
<dbReference type="EMBL" id="CP099422">
    <property type="protein sequence ID" value="USW53675.1"/>
    <property type="molecule type" value="Genomic_DNA"/>
</dbReference>
<dbReference type="InterPro" id="IPR023346">
    <property type="entry name" value="Lysozyme-like_dom_sf"/>
</dbReference>
<accession>A0A9Q9ARB5</accession>